<dbReference type="AlphaFoldDB" id="A0A7G9RHI7"/>
<evidence type="ECO:0008006" key="3">
    <source>
        <dbReference type="Google" id="ProtNLM"/>
    </source>
</evidence>
<protein>
    <recommendedName>
        <fullName evidence="3">Pyridoxamine 5'-phosphate oxidase family protein</fullName>
    </recommendedName>
</protein>
<keyword evidence="2" id="KW-1185">Reference proteome</keyword>
<proteinExistence type="predicted"/>
<evidence type="ECO:0000313" key="2">
    <source>
        <dbReference type="Proteomes" id="UP000515947"/>
    </source>
</evidence>
<gene>
    <name evidence="1" type="ORF">H9L09_14385</name>
</gene>
<dbReference type="Proteomes" id="UP000515947">
    <property type="component" value="Chromosome"/>
</dbReference>
<accession>A0A7G9RHI7</accession>
<sequence length="170" mass="18498">MALVTELGRKTGVSWLRYGVPPTSHAAWHLWFDDALYVLSGGAEQQLPGIEELPEPGRVEVTMRSKDNGGRLLTWVARATAVLPGDERWQPVTAALAADRLNVPDLATAPAGWARTSRVTRLEPTGELVEQPGALTDGAHLATPVPTPATTRGPLPRVLHRRVRRRPKLS</sequence>
<evidence type="ECO:0000313" key="1">
    <source>
        <dbReference type="EMBL" id="QNN55062.1"/>
    </source>
</evidence>
<organism evidence="1 2">
    <name type="scientific">Nocardioides mesophilus</name>
    <dbReference type="NCBI Taxonomy" id="433659"/>
    <lineage>
        <taxon>Bacteria</taxon>
        <taxon>Bacillati</taxon>
        <taxon>Actinomycetota</taxon>
        <taxon>Actinomycetes</taxon>
        <taxon>Propionibacteriales</taxon>
        <taxon>Nocardioidaceae</taxon>
        <taxon>Nocardioides</taxon>
    </lineage>
</organism>
<reference evidence="1 2" key="1">
    <citation type="submission" date="2020-08" db="EMBL/GenBank/DDBJ databases">
        <title>Genome sequence of Nocardioides mesophilus KACC 16243T.</title>
        <authorList>
            <person name="Hyun D.-W."/>
            <person name="Bae J.-W."/>
        </authorList>
    </citation>
    <scope>NUCLEOTIDE SEQUENCE [LARGE SCALE GENOMIC DNA]</scope>
    <source>
        <strain evidence="1 2">KACC 16243</strain>
    </source>
</reference>
<dbReference type="EMBL" id="CP060713">
    <property type="protein sequence ID" value="QNN55062.1"/>
    <property type="molecule type" value="Genomic_DNA"/>
</dbReference>
<dbReference type="KEGG" id="nmes:H9L09_14385"/>
<name>A0A7G9RHI7_9ACTN</name>